<feature type="transmembrane region" description="Helical" evidence="5">
    <location>
        <begin position="619"/>
        <end position="643"/>
    </location>
</feature>
<comment type="similarity">
    <text evidence="5">Belongs to the binding-protein-dependent transport system permease family.</text>
</comment>
<dbReference type="Gene3D" id="1.10.3720.10">
    <property type="entry name" value="MetI-like"/>
    <property type="match status" value="2"/>
</dbReference>
<evidence type="ECO:0000313" key="8">
    <source>
        <dbReference type="EMBL" id="MCP1726541.1"/>
    </source>
</evidence>
<feature type="transmembrane region" description="Helical" evidence="5">
    <location>
        <begin position="536"/>
        <end position="558"/>
    </location>
</feature>
<keyword evidence="9" id="KW-1185">Reference proteome</keyword>
<evidence type="ECO:0000256" key="3">
    <source>
        <dbReference type="ARBA" id="ARBA00022989"/>
    </source>
</evidence>
<keyword evidence="2 5" id="KW-0812">Transmembrane</keyword>
<dbReference type="Pfam" id="PF00528">
    <property type="entry name" value="BPD_transp_1"/>
    <property type="match status" value="1"/>
</dbReference>
<dbReference type="PANTHER" id="PTHR42727:SF1">
    <property type="entry name" value="PHOSPHATE TRANSPORT SYSTEM PERMEASE"/>
    <property type="match status" value="1"/>
</dbReference>
<evidence type="ECO:0000313" key="9">
    <source>
        <dbReference type="Proteomes" id="UP001523550"/>
    </source>
</evidence>
<dbReference type="EMBL" id="JALJYF010000001">
    <property type="protein sequence ID" value="MCP1726541.1"/>
    <property type="molecule type" value="Genomic_DNA"/>
</dbReference>
<evidence type="ECO:0000256" key="1">
    <source>
        <dbReference type="ARBA" id="ARBA00004651"/>
    </source>
</evidence>
<feature type="transmembrane region" description="Helical" evidence="5">
    <location>
        <begin position="507"/>
        <end position="530"/>
    </location>
</feature>
<gene>
    <name evidence="8" type="ORF">J2T60_000506</name>
</gene>
<dbReference type="SUPFAM" id="SSF50978">
    <property type="entry name" value="WD40 repeat-like"/>
    <property type="match status" value="1"/>
</dbReference>
<evidence type="ECO:0000256" key="4">
    <source>
        <dbReference type="ARBA" id="ARBA00023136"/>
    </source>
</evidence>
<proteinExistence type="inferred from homology"/>
<evidence type="ECO:0000256" key="6">
    <source>
        <dbReference type="SAM" id="MobiDB-lite"/>
    </source>
</evidence>
<sequence>MSEKQHISGAGSGRSGNDSLMPGPEARKRLRRWRRIKDMSAKGFVATAGVGVIISLATIFVYLFSEVTPLFTGADMEEPVQYEMPGFDQAETLYLVTERYNAVSARFTSDGQVIFFSPESGEVVKTVMLDIPLGVEVTSFATGEPRSGFAAFGLSDGTALVVKHEYEISYPDDQRQVSPKVSFPLGEEPIRVAEERMPVRNIAVQDGRRGVGLVTETTDGTLTYARYEGERHFMTGELELTRSIHRLPTPEFEISRMLVDITLRNLVIGDTEGNLHYYNIHRPEQARLVDSVSVVEGVEGGVTELEYLLGTVSIIVGGADGSLTQWFLVRDDENQRRLTEIRSFDSHPGAITHIFPEHARKGFMVADDAGHVGLHYATSARTLKIEKKSDKPINRVSLSPRNNAYLFTDSPDTLSFGRMSNPHPEISFNALWNRVWYEGRDRPEYVWQSSSATDEFEPKFSFVPLSVGTLKAAFYAMLFAMPLAIMGAIYSAYFMTPKLRGVVKPTIEVMEALPTVILGFLAGLWMAPFVENHLPAVFSILILMPFLMLLMAVFWTRIMPAELRDKVPPGWEVVILIPVVLFVGWVSVQSSPWIELALFDGDMRQWFTNQGIAYDQRNALVVGMAMGFAVIPTIFSIAEDAIFNVPKHLTQGSLALGATPWQTMVGVVLLTASPGIFSAVMIGFGRAVGETMIVLMATGNSPVVNFNIFEGMRTLSANIAVEMGEAARGGSHYRILFLAALVLFMATFVLNTIAEIIRQRLRRKYSSL</sequence>
<dbReference type="InterPro" id="IPR035906">
    <property type="entry name" value="MetI-like_sf"/>
</dbReference>
<dbReference type="PANTHER" id="PTHR42727">
    <property type="entry name" value="PHOSPHATE TRANSPORT SYSTEM PERMEASE PROTEIN"/>
    <property type="match status" value="1"/>
</dbReference>
<feature type="transmembrane region" description="Helical" evidence="5">
    <location>
        <begin position="41"/>
        <end position="64"/>
    </location>
</feature>
<keyword evidence="5" id="KW-0813">Transport</keyword>
<keyword evidence="3 5" id="KW-1133">Transmembrane helix</keyword>
<name>A0ABT1G5I8_9GAMM</name>
<evidence type="ECO:0000259" key="7">
    <source>
        <dbReference type="PROSITE" id="PS50928"/>
    </source>
</evidence>
<dbReference type="Gene3D" id="2.130.10.10">
    <property type="entry name" value="YVTN repeat-like/Quinoprotein amine dehydrogenase"/>
    <property type="match status" value="1"/>
</dbReference>
<comment type="subcellular location">
    <subcellularLocation>
        <location evidence="1 5">Cell membrane</location>
        <topology evidence="1 5">Multi-pass membrane protein</topology>
    </subcellularLocation>
</comment>
<dbReference type="SUPFAM" id="SSF161098">
    <property type="entry name" value="MetI-like"/>
    <property type="match status" value="2"/>
</dbReference>
<keyword evidence="4 5" id="KW-0472">Membrane</keyword>
<feature type="transmembrane region" description="Helical" evidence="5">
    <location>
        <begin position="472"/>
        <end position="495"/>
    </location>
</feature>
<dbReference type="InterPro" id="IPR036322">
    <property type="entry name" value="WD40_repeat_dom_sf"/>
</dbReference>
<protein>
    <submittedName>
        <fullName evidence="8">Phosphate transport system permease protein</fullName>
    </submittedName>
</protein>
<dbReference type="InterPro" id="IPR015943">
    <property type="entry name" value="WD40/YVTN_repeat-like_dom_sf"/>
</dbReference>
<accession>A0ABT1G5I8</accession>
<feature type="transmembrane region" description="Helical" evidence="5">
    <location>
        <begin position="664"/>
        <end position="684"/>
    </location>
</feature>
<dbReference type="PROSITE" id="PS50928">
    <property type="entry name" value="ABC_TM1"/>
    <property type="match status" value="1"/>
</dbReference>
<dbReference type="InterPro" id="IPR000515">
    <property type="entry name" value="MetI-like"/>
</dbReference>
<dbReference type="Proteomes" id="UP001523550">
    <property type="component" value="Unassembled WGS sequence"/>
</dbReference>
<reference evidence="8 9" key="1">
    <citation type="submission" date="2022-03" db="EMBL/GenBank/DDBJ databases">
        <title>Genomic Encyclopedia of Type Strains, Phase III (KMG-III): the genomes of soil and plant-associated and newly described type strains.</title>
        <authorList>
            <person name="Whitman W."/>
        </authorList>
    </citation>
    <scope>NUCLEOTIDE SEQUENCE [LARGE SCALE GENOMIC DNA]</scope>
    <source>
        <strain evidence="8 9">BSker1</strain>
    </source>
</reference>
<feature type="domain" description="ABC transmembrane type-1" evidence="7">
    <location>
        <begin position="466"/>
        <end position="754"/>
    </location>
</feature>
<evidence type="ECO:0000256" key="2">
    <source>
        <dbReference type="ARBA" id="ARBA00022692"/>
    </source>
</evidence>
<comment type="caution">
    <text evidence="8">The sequence shown here is derived from an EMBL/GenBank/DDBJ whole genome shotgun (WGS) entry which is preliminary data.</text>
</comment>
<feature type="transmembrane region" description="Helical" evidence="5">
    <location>
        <begin position="733"/>
        <end position="754"/>
    </location>
</feature>
<feature type="region of interest" description="Disordered" evidence="6">
    <location>
        <begin position="1"/>
        <end position="24"/>
    </location>
</feature>
<organism evidence="8 9">
    <name type="scientific">Natronospira proteinivora</name>
    <dbReference type="NCBI Taxonomy" id="1807133"/>
    <lineage>
        <taxon>Bacteria</taxon>
        <taxon>Pseudomonadati</taxon>
        <taxon>Pseudomonadota</taxon>
        <taxon>Gammaproteobacteria</taxon>
        <taxon>Natronospirales</taxon>
        <taxon>Natronospiraceae</taxon>
        <taxon>Natronospira</taxon>
    </lineage>
</organism>
<evidence type="ECO:0000256" key="5">
    <source>
        <dbReference type="RuleBase" id="RU363032"/>
    </source>
</evidence>
<dbReference type="CDD" id="cd06261">
    <property type="entry name" value="TM_PBP2"/>
    <property type="match status" value="1"/>
</dbReference>